<evidence type="ECO:0000259" key="11">
    <source>
        <dbReference type="PROSITE" id="PS50089"/>
    </source>
</evidence>
<protein>
    <recommendedName>
        <fullName evidence="1">Anaphase-promoting complex subunit 11</fullName>
    </recommendedName>
</protein>
<reference evidence="12 13" key="1">
    <citation type="submission" date="2024-02" db="EMBL/GenBank/DDBJ databases">
        <title>De novo assembly and annotation of 12 fungi associated with fruit tree decline syndrome in Ontario, Canada.</title>
        <authorList>
            <person name="Sulman M."/>
            <person name="Ellouze W."/>
            <person name="Ilyukhin E."/>
        </authorList>
    </citation>
    <scope>NUCLEOTIDE SEQUENCE [LARGE SCALE GENOMIC DNA]</scope>
    <source>
        <strain evidence="12 13">M42-189</strain>
    </source>
</reference>
<dbReference type="InterPro" id="IPR050731">
    <property type="entry name" value="HRD1_E3_ubiq-ligases"/>
</dbReference>
<dbReference type="Proteomes" id="UP001521785">
    <property type="component" value="Unassembled WGS sequence"/>
</dbReference>
<evidence type="ECO:0000256" key="5">
    <source>
        <dbReference type="ARBA" id="ARBA00022776"/>
    </source>
</evidence>
<comment type="caution">
    <text evidence="12">The sequence shown here is derived from an EMBL/GenBank/DDBJ whole genome shotgun (WGS) entry which is preliminary data.</text>
</comment>
<dbReference type="EMBL" id="JAKJXO020000001">
    <property type="protein sequence ID" value="KAL1612025.1"/>
    <property type="molecule type" value="Genomic_DNA"/>
</dbReference>
<evidence type="ECO:0000313" key="12">
    <source>
        <dbReference type="EMBL" id="KAL1612025.1"/>
    </source>
</evidence>
<keyword evidence="5" id="KW-0498">Mitosis</keyword>
<dbReference type="Pfam" id="PF12861">
    <property type="entry name" value="zf-ANAPC11"/>
    <property type="match status" value="1"/>
</dbReference>
<feature type="domain" description="RING-type" evidence="11">
    <location>
        <begin position="159"/>
        <end position="184"/>
    </location>
</feature>
<keyword evidence="3" id="KW-0479">Metal-binding</keyword>
<evidence type="ECO:0000256" key="6">
    <source>
        <dbReference type="ARBA" id="ARBA00022833"/>
    </source>
</evidence>
<evidence type="ECO:0000256" key="2">
    <source>
        <dbReference type="ARBA" id="ARBA00022618"/>
    </source>
</evidence>
<keyword evidence="10" id="KW-0812">Transmembrane</keyword>
<accession>A0ABR3S5P1</accession>
<feature type="transmembrane region" description="Helical" evidence="10">
    <location>
        <begin position="308"/>
        <end position="329"/>
    </location>
</feature>
<evidence type="ECO:0000256" key="9">
    <source>
        <dbReference type="SAM" id="MobiDB-lite"/>
    </source>
</evidence>
<keyword evidence="5" id="KW-0131">Cell cycle</keyword>
<feature type="coiled-coil region" evidence="8">
    <location>
        <begin position="236"/>
        <end position="263"/>
    </location>
</feature>
<evidence type="ECO:0000256" key="7">
    <source>
        <dbReference type="PROSITE-ProRule" id="PRU00175"/>
    </source>
</evidence>
<evidence type="ECO:0000256" key="4">
    <source>
        <dbReference type="ARBA" id="ARBA00022771"/>
    </source>
</evidence>
<dbReference type="PROSITE" id="PS50089">
    <property type="entry name" value="ZF_RING_2"/>
    <property type="match status" value="1"/>
</dbReference>
<keyword evidence="6" id="KW-0862">Zinc</keyword>
<proteinExistence type="predicted"/>
<gene>
    <name evidence="12" type="ORF">SLS60_000248</name>
</gene>
<dbReference type="PANTHER" id="PTHR22763">
    <property type="entry name" value="RING ZINC FINGER PROTEIN"/>
    <property type="match status" value="1"/>
</dbReference>
<keyword evidence="10" id="KW-1133">Transmembrane helix</keyword>
<feature type="region of interest" description="Disordered" evidence="9">
    <location>
        <begin position="34"/>
        <end position="70"/>
    </location>
</feature>
<dbReference type="SUPFAM" id="SSF57850">
    <property type="entry name" value="RING/U-box"/>
    <property type="match status" value="1"/>
</dbReference>
<evidence type="ECO:0000256" key="1">
    <source>
        <dbReference type="ARBA" id="ARBA00013928"/>
    </source>
</evidence>
<name>A0ABR3S5P1_9PLEO</name>
<evidence type="ECO:0000256" key="3">
    <source>
        <dbReference type="ARBA" id="ARBA00022723"/>
    </source>
</evidence>
<feature type="compositionally biased region" description="Low complexity" evidence="9">
    <location>
        <begin position="58"/>
        <end position="70"/>
    </location>
</feature>
<dbReference type="InterPro" id="IPR013083">
    <property type="entry name" value="Znf_RING/FYVE/PHD"/>
</dbReference>
<keyword evidence="10" id="KW-0472">Membrane</keyword>
<dbReference type="Gene3D" id="3.30.40.10">
    <property type="entry name" value="Zinc/RING finger domain, C3HC4 (zinc finger)"/>
    <property type="match status" value="1"/>
</dbReference>
<dbReference type="InterPro" id="IPR024991">
    <property type="entry name" value="RING-H2_APC11"/>
</dbReference>
<dbReference type="InterPro" id="IPR001841">
    <property type="entry name" value="Znf_RING"/>
</dbReference>
<keyword evidence="2" id="KW-0132">Cell division</keyword>
<sequence>MADYPSREDFAWSGMEQLSKVPAGGENECPICKMSLLSEDTPPTPNQNALNPEAVPVSSSSATQQGESSETTILMARTSGTSVSTVPGAQAPLPVQPSLFGPGPAATGPLSAEPSLFSPTSNAPLSVQMSLFHREATTEPSDEATEDPDTGRFIRIRACGHIFHTACLRTWLIQPQNKTCSMCRRVLFNAPYGREATARIFNLRNEVTATRQNMVDNFMRLCRIMSDASREHDGVLEDLRATIRGRERTIDQLQQENNMLNDVLLHERTSAFEAAMKTAMKKATKKATKKAKKTARAESERITDNADYAFGFIIRCVLCIITVFTLWVWSHW</sequence>
<keyword evidence="13" id="KW-1185">Reference proteome</keyword>
<evidence type="ECO:0000256" key="10">
    <source>
        <dbReference type="SAM" id="Phobius"/>
    </source>
</evidence>
<keyword evidence="8" id="KW-0175">Coiled coil</keyword>
<organism evidence="12 13">
    <name type="scientific">Paraconiothyrium brasiliense</name>
    <dbReference type="NCBI Taxonomy" id="300254"/>
    <lineage>
        <taxon>Eukaryota</taxon>
        <taxon>Fungi</taxon>
        <taxon>Dikarya</taxon>
        <taxon>Ascomycota</taxon>
        <taxon>Pezizomycotina</taxon>
        <taxon>Dothideomycetes</taxon>
        <taxon>Pleosporomycetidae</taxon>
        <taxon>Pleosporales</taxon>
        <taxon>Massarineae</taxon>
        <taxon>Didymosphaeriaceae</taxon>
        <taxon>Paraconiothyrium</taxon>
    </lineage>
</organism>
<evidence type="ECO:0000256" key="8">
    <source>
        <dbReference type="SAM" id="Coils"/>
    </source>
</evidence>
<evidence type="ECO:0000313" key="13">
    <source>
        <dbReference type="Proteomes" id="UP001521785"/>
    </source>
</evidence>
<keyword evidence="4 7" id="KW-0863">Zinc-finger</keyword>